<protein>
    <submittedName>
        <fullName evidence="1">Uncharacterized protein</fullName>
    </submittedName>
</protein>
<reference evidence="1" key="1">
    <citation type="journal article" date="2021" name="Environ. Microbiol.">
        <title>Gene family expansions and transcriptome signatures uncover fungal adaptations to wood decay.</title>
        <authorList>
            <person name="Hage H."/>
            <person name="Miyauchi S."/>
            <person name="Viragh M."/>
            <person name="Drula E."/>
            <person name="Min B."/>
            <person name="Chaduli D."/>
            <person name="Navarro D."/>
            <person name="Favel A."/>
            <person name="Norest M."/>
            <person name="Lesage-Meessen L."/>
            <person name="Balint B."/>
            <person name="Merenyi Z."/>
            <person name="de Eugenio L."/>
            <person name="Morin E."/>
            <person name="Martinez A.T."/>
            <person name="Baldrian P."/>
            <person name="Stursova M."/>
            <person name="Martinez M.J."/>
            <person name="Novotny C."/>
            <person name="Magnuson J.K."/>
            <person name="Spatafora J.W."/>
            <person name="Maurice S."/>
            <person name="Pangilinan J."/>
            <person name="Andreopoulos W."/>
            <person name="LaButti K."/>
            <person name="Hundley H."/>
            <person name="Na H."/>
            <person name="Kuo A."/>
            <person name="Barry K."/>
            <person name="Lipzen A."/>
            <person name="Henrissat B."/>
            <person name="Riley R."/>
            <person name="Ahrendt S."/>
            <person name="Nagy L.G."/>
            <person name="Grigoriev I.V."/>
            <person name="Martin F."/>
            <person name="Rosso M.N."/>
        </authorList>
    </citation>
    <scope>NUCLEOTIDE SEQUENCE</scope>
    <source>
        <strain evidence="1">CBS 384.51</strain>
    </source>
</reference>
<gene>
    <name evidence="1" type="ORF">BDY19DRAFT_918047</name>
</gene>
<organism evidence="1 2">
    <name type="scientific">Irpex rosettiformis</name>
    <dbReference type="NCBI Taxonomy" id="378272"/>
    <lineage>
        <taxon>Eukaryota</taxon>
        <taxon>Fungi</taxon>
        <taxon>Dikarya</taxon>
        <taxon>Basidiomycota</taxon>
        <taxon>Agaricomycotina</taxon>
        <taxon>Agaricomycetes</taxon>
        <taxon>Polyporales</taxon>
        <taxon>Irpicaceae</taxon>
        <taxon>Irpex</taxon>
    </lineage>
</organism>
<evidence type="ECO:0000313" key="1">
    <source>
        <dbReference type="EMBL" id="KAI0093633.1"/>
    </source>
</evidence>
<comment type="caution">
    <text evidence="1">The sequence shown here is derived from an EMBL/GenBank/DDBJ whole genome shotgun (WGS) entry which is preliminary data.</text>
</comment>
<accession>A0ACB8UGZ4</accession>
<dbReference type="Proteomes" id="UP001055072">
    <property type="component" value="Unassembled WGS sequence"/>
</dbReference>
<proteinExistence type="predicted"/>
<name>A0ACB8UGZ4_9APHY</name>
<dbReference type="EMBL" id="MU274901">
    <property type="protein sequence ID" value="KAI0093633.1"/>
    <property type="molecule type" value="Genomic_DNA"/>
</dbReference>
<keyword evidence="2" id="KW-1185">Reference proteome</keyword>
<sequence length="447" mass="48653">MSALPHRTEILVVGGGPAGLATALSLKKSGCTDITVVDSVPEGHNSSRAMVVHAATVEALEEIGCADAVLSRGIKTTGGKLWDGHMFHSVPPNFGVLAPYTKYPYILLVTQHIVESVLQLRIREQDIKVYRPYKVFDLRTNDIDPDYTDVIFEDGQVVEAHYVIGADGARSTVRQVAGINYIDPYENKTRIHLEQAILADVVFEGNTGLPISRTEQLYVLGDGNWCIAFPISDTSYKENDVWRISCGVLAGEPPSAPSLEYLQDLLDTYGPATIPGAPPLKISKVIWSARFKTGSANADKYVTRLTGASKGGQVTGGTVVLIGDAAHKHPPTGGQGMNLGLRDAVFLGPVLAQYITQMKTAKSPSERAKADAQLLKWGYERRAQAVIVITLANRVLTAMSLRDGWTWYFGIIPVNWTSIRAWAVWFLGTTGLAARILPWKLSGLQNR</sequence>
<evidence type="ECO:0000313" key="2">
    <source>
        <dbReference type="Proteomes" id="UP001055072"/>
    </source>
</evidence>